<dbReference type="Proteomes" id="UP000077154">
    <property type="component" value="Unassembled WGS sequence"/>
</dbReference>
<dbReference type="EMBL" id="KV441399">
    <property type="protein sequence ID" value="OAF57769.1"/>
    <property type="molecule type" value="Genomic_DNA"/>
</dbReference>
<keyword evidence="1" id="KW-0833">Ubl conjugation pathway</keyword>
<name>A0A177A6I0_9PEZI</name>
<feature type="region of interest" description="Disordered" evidence="2">
    <location>
        <begin position="247"/>
        <end position="289"/>
    </location>
</feature>
<evidence type="ECO:0000256" key="2">
    <source>
        <dbReference type="SAM" id="MobiDB-lite"/>
    </source>
</evidence>
<proteinExistence type="predicted"/>
<dbReference type="InterPro" id="IPR016135">
    <property type="entry name" value="UBQ-conjugating_enzyme/RWD"/>
</dbReference>
<dbReference type="InterPro" id="IPR000608">
    <property type="entry name" value="UBC"/>
</dbReference>
<feature type="compositionally biased region" description="Basic and acidic residues" evidence="2">
    <location>
        <begin position="174"/>
        <end position="205"/>
    </location>
</feature>
<dbReference type="AlphaFoldDB" id="A0A177A6I0"/>
<evidence type="ECO:0000259" key="3">
    <source>
        <dbReference type="PROSITE" id="PS50127"/>
    </source>
</evidence>
<feature type="region of interest" description="Disordered" evidence="2">
    <location>
        <begin position="174"/>
        <end position="226"/>
    </location>
</feature>
<dbReference type="Gene3D" id="3.10.110.10">
    <property type="entry name" value="Ubiquitin Conjugating Enzyme"/>
    <property type="match status" value="1"/>
</dbReference>
<sequence length="350" mass="38292">MATKGINSKSPTIRRILREAAELSSTPSPDFHALPTETDLFTWHFTLRGPPTSVYSSGIYHGRIVLPPTYPLRPPSFRFLTPSGRFEVNREICLSISGHHEETWMPAWGVRTALVALRSFLETPAAGQVGGLDTTDATRRQLADQSRGWACQGCGKTNVEILQENEEAAKALEAEGKARQEDTVPDELKLGYREDIEKGSGKPQDDSAEASSASKSQTAADERMGDTEAELAEGFVQTAPLIPVDAPTFTPPPQWQPQYAAGQPGQAVPTPTSAAPAYAHGPAPVHHHQPDFHAIAHGHAWPQQQMQRMQQVRRNQPDWSNEGVPLWVDRAILGVVTALVVMLLKIVLEL</sequence>
<dbReference type="SMART" id="SM00212">
    <property type="entry name" value="UBCc"/>
    <property type="match status" value="1"/>
</dbReference>
<dbReference type="InterPro" id="IPR050113">
    <property type="entry name" value="Ub_conjugating_enzyme"/>
</dbReference>
<organism evidence="4">
    <name type="scientific">Pseudogymnoascus destructans</name>
    <dbReference type="NCBI Taxonomy" id="655981"/>
    <lineage>
        <taxon>Eukaryota</taxon>
        <taxon>Fungi</taxon>
        <taxon>Dikarya</taxon>
        <taxon>Ascomycota</taxon>
        <taxon>Pezizomycotina</taxon>
        <taxon>Leotiomycetes</taxon>
        <taxon>Thelebolales</taxon>
        <taxon>Thelebolaceae</taxon>
        <taxon>Pseudogymnoascus</taxon>
    </lineage>
</organism>
<accession>A0A177A6I0</accession>
<evidence type="ECO:0000313" key="4">
    <source>
        <dbReference type="EMBL" id="OAF57769.1"/>
    </source>
</evidence>
<dbReference type="RefSeq" id="XP_024323055.1">
    <property type="nucleotide sequence ID" value="XM_024469361.1"/>
</dbReference>
<reference evidence="4" key="1">
    <citation type="submission" date="2016-03" db="EMBL/GenBank/DDBJ databases">
        <title>Updated assembly of Pseudogymnoascus destructans, the fungus causing white-nose syndrome of bats.</title>
        <authorList>
            <person name="Palmer J.M."/>
            <person name="Drees K.P."/>
            <person name="Foster J.T."/>
            <person name="Lindner D.L."/>
        </authorList>
    </citation>
    <scope>NUCLEOTIDE SEQUENCE [LARGE SCALE GENOMIC DNA]</scope>
    <source>
        <strain evidence="4">20631-21</strain>
    </source>
</reference>
<dbReference type="eggNOG" id="KOG0428">
    <property type="taxonomic scope" value="Eukaryota"/>
</dbReference>
<dbReference type="Pfam" id="PF00179">
    <property type="entry name" value="UQ_con"/>
    <property type="match status" value="1"/>
</dbReference>
<dbReference type="OrthoDB" id="1158011at2759"/>
<feature type="domain" description="UBC core" evidence="3">
    <location>
        <begin position="11"/>
        <end position="164"/>
    </location>
</feature>
<dbReference type="VEuPathDB" id="FungiDB:GMDG_04216"/>
<protein>
    <recommendedName>
        <fullName evidence="3">UBC core domain-containing protein</fullName>
    </recommendedName>
</protein>
<dbReference type="PROSITE" id="PS50127">
    <property type="entry name" value="UBC_2"/>
    <property type="match status" value="1"/>
</dbReference>
<evidence type="ECO:0000256" key="1">
    <source>
        <dbReference type="ARBA" id="ARBA00022786"/>
    </source>
</evidence>
<dbReference type="FunFam" id="3.10.110.10:FF:000093">
    <property type="entry name" value="Ubiquitin conjugating enzyme (UbcF), putative"/>
    <property type="match status" value="1"/>
</dbReference>
<dbReference type="SUPFAM" id="SSF54495">
    <property type="entry name" value="UBC-like"/>
    <property type="match status" value="1"/>
</dbReference>
<feature type="compositionally biased region" description="Low complexity" evidence="2">
    <location>
        <begin position="209"/>
        <end position="219"/>
    </location>
</feature>
<dbReference type="GeneID" id="36288811"/>
<gene>
    <name evidence="4" type="ORF">VC83_05747</name>
</gene>
<dbReference type="PANTHER" id="PTHR24067">
    <property type="entry name" value="UBIQUITIN-CONJUGATING ENZYME E2"/>
    <property type="match status" value="1"/>
</dbReference>
<dbReference type="CDD" id="cd23799">
    <property type="entry name" value="UBCc_UBE2J"/>
    <property type="match status" value="1"/>
</dbReference>
<feature type="compositionally biased region" description="Low complexity" evidence="2">
    <location>
        <begin position="256"/>
        <end position="267"/>
    </location>
</feature>